<dbReference type="CDD" id="cd05242">
    <property type="entry name" value="SDR_a8"/>
    <property type="match status" value="1"/>
</dbReference>
<organism evidence="4 5">
    <name type="scientific">Planococcus halocryophilus</name>
    <dbReference type="NCBI Taxonomy" id="1215089"/>
    <lineage>
        <taxon>Bacteria</taxon>
        <taxon>Bacillati</taxon>
        <taxon>Bacillota</taxon>
        <taxon>Bacilli</taxon>
        <taxon>Bacillales</taxon>
        <taxon>Caryophanaceae</taxon>
        <taxon>Planococcus</taxon>
    </lineage>
</organism>
<dbReference type="OrthoDB" id="9801773at2"/>
<dbReference type="AlphaFoldDB" id="A0A1C7DLW9"/>
<evidence type="ECO:0000256" key="1">
    <source>
        <dbReference type="ARBA" id="ARBA00009353"/>
    </source>
</evidence>
<dbReference type="NCBIfam" id="TIGR01777">
    <property type="entry name" value="yfcH"/>
    <property type="match status" value="1"/>
</dbReference>
<dbReference type="PANTHER" id="PTHR11092:SF0">
    <property type="entry name" value="EPIMERASE FAMILY PROTEIN SDR39U1"/>
    <property type="match status" value="1"/>
</dbReference>
<evidence type="ECO:0000313" key="5">
    <source>
        <dbReference type="Proteomes" id="UP000092687"/>
    </source>
</evidence>
<sequence length="300" mass="33122">MKIAITGGTGFVGKELVRLLIARGDEVYILTRKAKKTSESRITYVKWLTEDAKPEEQLEGVDAFINLAGASINDGRWSEEQKKLIYSSRMDATNELLRIIHKLEKKPKVLVNASAVGIYPPSQTVTYTEASADVGSDFLAQTVRDWEILAHRAEEDGLRVACGRFGIILGKNGGALPLMALPYKMFAGGTVGSGKQWLSWIHIKDVARALIFALDNDQLSGAFNVTAPHPKQMKEFGKEIGHVLGRPHWIPVPSIAMKTVLGDKSQLVLEGQKVLPTVLEQHGFQFKFPNLRSALADIYK</sequence>
<proteinExistence type="inferred from homology"/>
<dbReference type="Pfam" id="PF08338">
    <property type="entry name" value="DUF1731"/>
    <property type="match status" value="1"/>
</dbReference>
<dbReference type="InterPro" id="IPR036291">
    <property type="entry name" value="NAD(P)-bd_dom_sf"/>
</dbReference>
<dbReference type="PANTHER" id="PTHR11092">
    <property type="entry name" value="SUGAR NUCLEOTIDE EPIMERASE RELATED"/>
    <property type="match status" value="1"/>
</dbReference>
<dbReference type="KEGG" id="phc:BBI08_00345"/>
<evidence type="ECO:0000259" key="2">
    <source>
        <dbReference type="Pfam" id="PF01370"/>
    </source>
</evidence>
<dbReference type="InterPro" id="IPR013549">
    <property type="entry name" value="DUF1731"/>
</dbReference>
<dbReference type="InterPro" id="IPR001509">
    <property type="entry name" value="Epimerase_deHydtase"/>
</dbReference>
<gene>
    <name evidence="4" type="ORF">BBI08_00345</name>
</gene>
<reference evidence="4" key="1">
    <citation type="submission" date="2016-10" db="EMBL/GenBank/DDBJ databases">
        <authorList>
            <person name="de Groot N.N."/>
        </authorList>
    </citation>
    <scope>NUCLEOTIDE SEQUENCE</scope>
    <source>
        <strain evidence="4">DSM 24743</strain>
    </source>
</reference>
<name>A0A1C7DLW9_9BACL</name>
<protein>
    <submittedName>
        <fullName evidence="4">TIGR01777 family protein</fullName>
    </submittedName>
</protein>
<dbReference type="STRING" id="1215089.BBI08_00345"/>
<dbReference type="Gene3D" id="3.40.50.720">
    <property type="entry name" value="NAD(P)-binding Rossmann-like Domain"/>
    <property type="match status" value="1"/>
</dbReference>
<dbReference type="InterPro" id="IPR010099">
    <property type="entry name" value="SDR39U1"/>
</dbReference>
<dbReference type="SUPFAM" id="SSF51735">
    <property type="entry name" value="NAD(P)-binding Rossmann-fold domains"/>
    <property type="match status" value="1"/>
</dbReference>
<dbReference type="RefSeq" id="WP_008497140.1">
    <property type="nucleotide sequence ID" value="NZ_CP016537.2"/>
</dbReference>
<dbReference type="Pfam" id="PF01370">
    <property type="entry name" value="Epimerase"/>
    <property type="match status" value="1"/>
</dbReference>
<dbReference type="EMBL" id="CP016537">
    <property type="protein sequence ID" value="ANU12417.1"/>
    <property type="molecule type" value="Genomic_DNA"/>
</dbReference>
<keyword evidence="5" id="KW-1185">Reference proteome</keyword>
<feature type="domain" description="NAD-dependent epimerase/dehydratase" evidence="2">
    <location>
        <begin position="3"/>
        <end position="225"/>
    </location>
</feature>
<dbReference type="Proteomes" id="UP000092687">
    <property type="component" value="Chromosome"/>
</dbReference>
<evidence type="ECO:0000313" key="4">
    <source>
        <dbReference type="EMBL" id="ANU12417.1"/>
    </source>
</evidence>
<accession>A0A1C7DLW9</accession>
<comment type="similarity">
    <text evidence="1">Belongs to the NAD(P)-dependent epimerase/dehydratase family. SDR39U1 subfamily.</text>
</comment>
<feature type="domain" description="DUF1731" evidence="3">
    <location>
        <begin position="252"/>
        <end position="298"/>
    </location>
</feature>
<evidence type="ECO:0000259" key="3">
    <source>
        <dbReference type="Pfam" id="PF08338"/>
    </source>
</evidence>